<evidence type="ECO:0000313" key="1">
    <source>
        <dbReference type="EMBL" id="KGF73358.1"/>
    </source>
</evidence>
<dbReference type="Proteomes" id="UP000030170">
    <property type="component" value="Unassembled WGS sequence"/>
</dbReference>
<name>A0A098TRD6_9CYAN</name>
<comment type="caution">
    <text evidence="1">The sequence shown here is derived from an EMBL/GenBank/DDBJ whole genome shotgun (WGS) entry which is preliminary data.</text>
</comment>
<reference evidence="1 2" key="1">
    <citation type="journal article" date="2014" name="Mol. Ecol.">
        <title>Evolution of Synechococcus.</title>
        <authorList>
            <person name="Dvorak P."/>
            <person name="Casamatta D."/>
            <person name="Hasler P."/>
            <person name="Poulickova A."/>
            <person name="Ondrej V."/>
            <person name="Sanges R."/>
        </authorList>
    </citation>
    <scope>NUCLEOTIDE SEQUENCE [LARGE SCALE GENOMIC DNA]</scope>
    <source>
        <strain evidence="1 2">CAUP A 1101</strain>
    </source>
</reference>
<accession>A0A098TRD6</accession>
<dbReference type="STRING" id="1497020.DO97_21430"/>
<dbReference type="AlphaFoldDB" id="A0A098TRD6"/>
<keyword evidence="2" id="KW-1185">Reference proteome</keyword>
<dbReference type="EMBL" id="JJML01000009">
    <property type="protein sequence ID" value="KGF73358.1"/>
    <property type="molecule type" value="Genomic_DNA"/>
</dbReference>
<dbReference type="RefSeq" id="WP_036531666.1">
    <property type="nucleotide sequence ID" value="NZ_JJML01000009.1"/>
</dbReference>
<gene>
    <name evidence="1" type="ORF">DO97_21430</name>
</gene>
<proteinExistence type="predicted"/>
<evidence type="ECO:0008006" key="3">
    <source>
        <dbReference type="Google" id="ProtNLM"/>
    </source>
</evidence>
<dbReference type="OrthoDB" id="556865at2"/>
<sequence length="398" mass="45251">MIIVGLDVCESSVVACSLTEKPAKPLDWFRENRSKIPILTANKEGIDQLIEMKPDYVVLEPTGVNYSRLWATWLDKANVPILWVGHAQLRGYRMGLKLPSKNDQADALALAVFAFDHLNDPEYFLRFEIFGIGATIRSLGLQLKHLNRVANPIVNRLRQNLAHEWPEMMNRNLEPTKNQEAPTMLRFICGEELSKRSYTIYSRSLTSTVGSGLSNFSLEHAKRLLNLENQQISIERLLCEHVYSDSFKAYNAVFDRFGFGRRIRGILLSYCYPFESFLNQNGNEIKEKVRSRNGKRGVRYRSLAAFKLSLGYGMVENSSGSAQGWILGGSKLCRIALWQWVFTRIEVKSKRLKNSIGEKLGRTIDLMKDGGTPAALARSRIAAKACQILFYELLSEFK</sequence>
<evidence type="ECO:0000313" key="2">
    <source>
        <dbReference type="Proteomes" id="UP000030170"/>
    </source>
</evidence>
<protein>
    <recommendedName>
        <fullName evidence="3">Transposase</fullName>
    </recommendedName>
</protein>
<organism evidence="1 2">
    <name type="scientific">Neosynechococcus sphagnicola sy1</name>
    <dbReference type="NCBI Taxonomy" id="1497020"/>
    <lineage>
        <taxon>Bacteria</taxon>
        <taxon>Bacillati</taxon>
        <taxon>Cyanobacteriota</taxon>
        <taxon>Cyanophyceae</taxon>
        <taxon>Neosynechococcales</taxon>
        <taxon>Neosynechococcaceae</taxon>
        <taxon>Neosynechococcus</taxon>
    </lineage>
</organism>